<dbReference type="OrthoDB" id="543156at2759"/>
<dbReference type="InterPro" id="IPR052158">
    <property type="entry name" value="INH-QAR"/>
</dbReference>
<dbReference type="PANTHER" id="PTHR43130:SF7">
    <property type="entry name" value="DJ-1_PFPI DOMAIN-CONTAINING PROTEIN"/>
    <property type="match status" value="1"/>
</dbReference>
<dbReference type="AlphaFoldDB" id="A0A8H5SWT3"/>
<dbReference type="Proteomes" id="UP000567885">
    <property type="component" value="Unassembled WGS sequence"/>
</dbReference>
<protein>
    <recommendedName>
        <fullName evidence="1">DJ-1/PfpI domain-containing protein</fullName>
    </recommendedName>
</protein>
<sequence>MSTTLDLSNPNRVIHAGVILMNSETEILDVAPIDLLHGLTKHWNKSFSSVLPDGVESKTIDLEFHWVSKNGPTIPRKLTSGINLVATDSFETCPPLDIVLIGAHAAGYTPDETELAFVRKAYNDCSAFLSICGGMLVPLQAGILKGKTATGPSVILEKLRQDAPETNWVRKRWVRDGKMWTSGALLNGLDMMFNFIKYHRGEGEDKLVDFWSQLGAWPDRDVDFKDVE</sequence>
<gene>
    <name evidence="2" type="ORF">FHETE_8466</name>
</gene>
<keyword evidence="3" id="KW-1185">Reference proteome</keyword>
<organism evidence="2 3">
    <name type="scientific">Fusarium heterosporum</name>
    <dbReference type="NCBI Taxonomy" id="42747"/>
    <lineage>
        <taxon>Eukaryota</taxon>
        <taxon>Fungi</taxon>
        <taxon>Dikarya</taxon>
        <taxon>Ascomycota</taxon>
        <taxon>Pezizomycotina</taxon>
        <taxon>Sordariomycetes</taxon>
        <taxon>Hypocreomycetidae</taxon>
        <taxon>Hypocreales</taxon>
        <taxon>Nectriaceae</taxon>
        <taxon>Fusarium</taxon>
        <taxon>Fusarium heterosporum species complex</taxon>
    </lineage>
</organism>
<dbReference type="Gene3D" id="3.40.50.880">
    <property type="match status" value="1"/>
</dbReference>
<dbReference type="Pfam" id="PF01965">
    <property type="entry name" value="DJ-1_PfpI"/>
    <property type="match status" value="1"/>
</dbReference>
<dbReference type="PANTHER" id="PTHR43130">
    <property type="entry name" value="ARAC-FAMILY TRANSCRIPTIONAL REGULATOR"/>
    <property type="match status" value="1"/>
</dbReference>
<name>A0A8H5SWT3_FUSHE</name>
<dbReference type="InterPro" id="IPR029062">
    <property type="entry name" value="Class_I_gatase-like"/>
</dbReference>
<reference evidence="2 3" key="1">
    <citation type="submission" date="2020-05" db="EMBL/GenBank/DDBJ databases">
        <title>Identification and distribution of gene clusters putatively required for synthesis of sphingolipid metabolism inhibitors in phylogenetically diverse species of the filamentous fungus Fusarium.</title>
        <authorList>
            <person name="Kim H.-S."/>
            <person name="Busman M."/>
            <person name="Brown D.W."/>
            <person name="Divon H."/>
            <person name="Uhlig S."/>
            <person name="Proctor R.H."/>
        </authorList>
    </citation>
    <scope>NUCLEOTIDE SEQUENCE [LARGE SCALE GENOMIC DNA]</scope>
    <source>
        <strain evidence="2 3">NRRL 20693</strain>
    </source>
</reference>
<accession>A0A8H5SWT3</accession>
<feature type="domain" description="DJ-1/PfpI" evidence="1">
    <location>
        <begin position="61"/>
        <end position="197"/>
    </location>
</feature>
<dbReference type="EMBL" id="JAAGWQ010000180">
    <property type="protein sequence ID" value="KAF5661404.1"/>
    <property type="molecule type" value="Genomic_DNA"/>
</dbReference>
<evidence type="ECO:0000313" key="3">
    <source>
        <dbReference type="Proteomes" id="UP000567885"/>
    </source>
</evidence>
<evidence type="ECO:0000259" key="1">
    <source>
        <dbReference type="Pfam" id="PF01965"/>
    </source>
</evidence>
<dbReference type="InterPro" id="IPR002818">
    <property type="entry name" value="DJ-1/PfpI"/>
</dbReference>
<dbReference type="SUPFAM" id="SSF52317">
    <property type="entry name" value="Class I glutamine amidotransferase-like"/>
    <property type="match status" value="1"/>
</dbReference>
<comment type="caution">
    <text evidence="2">The sequence shown here is derived from an EMBL/GenBank/DDBJ whole genome shotgun (WGS) entry which is preliminary data.</text>
</comment>
<evidence type="ECO:0000313" key="2">
    <source>
        <dbReference type="EMBL" id="KAF5661404.1"/>
    </source>
</evidence>
<proteinExistence type="predicted"/>